<dbReference type="Gene3D" id="3.40.50.150">
    <property type="entry name" value="Vaccinia Virus protein VP39"/>
    <property type="match status" value="1"/>
</dbReference>
<evidence type="ECO:0000313" key="1">
    <source>
        <dbReference type="EMBL" id="KKS94865.1"/>
    </source>
</evidence>
<organism evidence="1 2">
    <name type="scientific">Candidatus Collierbacteria bacterium GW2011_GWC2_43_12</name>
    <dbReference type="NCBI Taxonomy" id="1618390"/>
    <lineage>
        <taxon>Bacteria</taxon>
        <taxon>Candidatus Collieribacteriota</taxon>
    </lineage>
</organism>
<dbReference type="Proteomes" id="UP000033980">
    <property type="component" value="Unassembled WGS sequence"/>
</dbReference>
<reference evidence="1 2" key="1">
    <citation type="journal article" date="2015" name="Nature">
        <title>rRNA introns, odd ribosomes, and small enigmatic genomes across a large radiation of phyla.</title>
        <authorList>
            <person name="Brown C.T."/>
            <person name="Hug L.A."/>
            <person name="Thomas B.C."/>
            <person name="Sharon I."/>
            <person name="Castelle C.J."/>
            <person name="Singh A."/>
            <person name="Wilkins M.J."/>
            <person name="Williams K.H."/>
            <person name="Banfield J.F."/>
        </authorList>
    </citation>
    <scope>NUCLEOTIDE SEQUENCE [LARGE SCALE GENOMIC DNA]</scope>
</reference>
<dbReference type="Pfam" id="PF13489">
    <property type="entry name" value="Methyltransf_23"/>
    <property type="match status" value="1"/>
</dbReference>
<accession>A0A0G1DAD8</accession>
<name>A0A0G1DAD8_9BACT</name>
<proteinExistence type="predicted"/>
<dbReference type="AlphaFoldDB" id="A0A0G1DAD8"/>
<evidence type="ECO:0000313" key="2">
    <source>
        <dbReference type="Proteomes" id="UP000033980"/>
    </source>
</evidence>
<dbReference type="PANTHER" id="PTHR43861:SF6">
    <property type="entry name" value="METHYLTRANSFERASE TYPE 11"/>
    <property type="match status" value="1"/>
</dbReference>
<gene>
    <name evidence="1" type="ORF">UV68_C0001G0006</name>
</gene>
<dbReference type="SUPFAM" id="SSF53335">
    <property type="entry name" value="S-adenosyl-L-methionine-dependent methyltransferases"/>
    <property type="match status" value="1"/>
</dbReference>
<keyword evidence="1" id="KW-0808">Transferase</keyword>
<dbReference type="GO" id="GO:0032259">
    <property type="term" value="P:methylation"/>
    <property type="evidence" value="ECO:0007669"/>
    <property type="project" value="UniProtKB-KW"/>
</dbReference>
<protein>
    <submittedName>
        <fullName evidence="1">Methyltransferase type 11</fullName>
    </submittedName>
</protein>
<dbReference type="EMBL" id="LCFK01000001">
    <property type="protein sequence ID" value="KKS94865.1"/>
    <property type="molecule type" value="Genomic_DNA"/>
</dbReference>
<sequence>MKYHYDEFNKNEYESHRLALGCIDPGSKILDIGCATGYFARQLTKKNCETWGVDNDKLALKKASKYCKKVILSNVDEVSSLTVPKKYFDYIVILDVIEHLRQPKNILSLAKHYLKDGGKIVISVPNIAHASIRWMLLKGEFRYTTTGILDETHVHFYTQKSIIDLLKKMGYKIIKIIPTNGMCKVPLLYIITDRLPTSWQYRLVELIPDLFSYQFIVEADLIS</sequence>
<dbReference type="GO" id="GO:0008168">
    <property type="term" value="F:methyltransferase activity"/>
    <property type="evidence" value="ECO:0007669"/>
    <property type="project" value="UniProtKB-KW"/>
</dbReference>
<dbReference type="PANTHER" id="PTHR43861">
    <property type="entry name" value="TRANS-ACONITATE 2-METHYLTRANSFERASE-RELATED"/>
    <property type="match status" value="1"/>
</dbReference>
<dbReference type="CDD" id="cd02440">
    <property type="entry name" value="AdoMet_MTases"/>
    <property type="match status" value="1"/>
</dbReference>
<dbReference type="InterPro" id="IPR029063">
    <property type="entry name" value="SAM-dependent_MTases_sf"/>
</dbReference>
<keyword evidence="1" id="KW-0489">Methyltransferase</keyword>
<comment type="caution">
    <text evidence="1">The sequence shown here is derived from an EMBL/GenBank/DDBJ whole genome shotgun (WGS) entry which is preliminary data.</text>
</comment>